<organism evidence="3 4">
    <name type="scientific">Mya arenaria</name>
    <name type="common">Soft-shell clam</name>
    <dbReference type="NCBI Taxonomy" id="6604"/>
    <lineage>
        <taxon>Eukaryota</taxon>
        <taxon>Metazoa</taxon>
        <taxon>Spiralia</taxon>
        <taxon>Lophotrochozoa</taxon>
        <taxon>Mollusca</taxon>
        <taxon>Bivalvia</taxon>
        <taxon>Autobranchia</taxon>
        <taxon>Heteroconchia</taxon>
        <taxon>Euheterodonta</taxon>
        <taxon>Imparidentia</taxon>
        <taxon>Neoheterodontei</taxon>
        <taxon>Myida</taxon>
        <taxon>Myoidea</taxon>
        <taxon>Myidae</taxon>
        <taxon>Mya</taxon>
    </lineage>
</organism>
<dbReference type="InterPro" id="IPR037939">
    <property type="entry name" value="CRADD"/>
</dbReference>
<feature type="region of interest" description="Disordered" evidence="1">
    <location>
        <begin position="1"/>
        <end position="59"/>
    </location>
</feature>
<feature type="region of interest" description="Disordered" evidence="1">
    <location>
        <begin position="746"/>
        <end position="787"/>
    </location>
</feature>
<proteinExistence type="predicted"/>
<dbReference type="Pfam" id="PF00619">
    <property type="entry name" value="CARD"/>
    <property type="match status" value="1"/>
</dbReference>
<reference evidence="3" key="1">
    <citation type="submission" date="2022-11" db="EMBL/GenBank/DDBJ databases">
        <title>Centuries of genome instability and evolution in soft-shell clam transmissible cancer (bioRxiv).</title>
        <authorList>
            <person name="Hart S.F.M."/>
            <person name="Yonemitsu M.A."/>
            <person name="Giersch R.M."/>
            <person name="Beal B.F."/>
            <person name="Arriagada G."/>
            <person name="Davis B.W."/>
            <person name="Ostrander E.A."/>
            <person name="Goff S.P."/>
            <person name="Metzger M.J."/>
        </authorList>
    </citation>
    <scope>NUCLEOTIDE SEQUENCE</scope>
    <source>
        <strain evidence="3">MELC-2E11</strain>
        <tissue evidence="3">Siphon/mantle</tissue>
    </source>
</reference>
<name>A0ABY7EZ96_MYAAR</name>
<feature type="domain" description="CARD" evidence="2">
    <location>
        <begin position="490"/>
        <end position="566"/>
    </location>
</feature>
<dbReference type="PANTHER" id="PTHR15034">
    <property type="entry name" value="DEATH DOMAIN-CONTAINING PROTEIN CRADD"/>
    <property type="match status" value="1"/>
</dbReference>
<evidence type="ECO:0000259" key="2">
    <source>
        <dbReference type="PROSITE" id="PS50209"/>
    </source>
</evidence>
<feature type="compositionally biased region" description="Polar residues" evidence="1">
    <location>
        <begin position="775"/>
        <end position="787"/>
    </location>
</feature>
<dbReference type="PANTHER" id="PTHR15034:SF5">
    <property type="entry name" value="DEATH DOMAIN-CONTAINING PROTEIN CRADD"/>
    <property type="match status" value="1"/>
</dbReference>
<evidence type="ECO:0000256" key="1">
    <source>
        <dbReference type="SAM" id="MobiDB-lite"/>
    </source>
</evidence>
<sequence length="787" mass="91429">MGKIFSKREKPFTEFRQGSPSKELRQDTPSTERKRSFSRTSSIQSHGACGTSTASEDVWSTSGYSSMHTSLPNEVGNLTEDRSSTHTFGLEEVHKIKESQKCLNEFQANDPIFDQNLSDRDLTPELNEVLRSKPSAHAFGLEEIHKKIIKQNLKDLKDNLDIDPILDQFLSDGDLTPEAYEVLRSKQTCKRIKCFLFKMFRFKRDAFDRFLLYIKRDEPQAFLADMLKEPKRMQTPESTTLNTDDMRRNINTYKEDILNQIEPDEVADFFIMYEIIDVEQYERLTNELPAQMGRDILAILLTKLPEGFRVFLTALKDLDRTKLFEKLNTKPIIDRLSISRPIEEKWTSTVIPIQTEAKHSDLRIIIAGKCGFHLELTSDAMKVEEKKLVEHFNEANIRIEINNRIIADEKLIIKKVYNGSIVFHLQWTSEVWRTLSVDRIRQTIINAINKMMKTVPIEYQFSEDPQWDIHVRPMHDSDKHEGNVDKINREAKGALKFVEEHRKFLTEELGGRKTALTLHNKKVISDEELSDILSQSSRRNRVDSLLDTLAEKGENAAKMFLEEMKNNCGEYEYICGHLWPENDKALVCLARNMGDVYAEIITNLPERIIVDNKHELCIPDDIMNRQDRLVTAATQHIMMQDEKQRLRFLRILFEKSVLSPQIYNRAQEQANCEMEEMEIELSCHDRDAAEYIGKIYLDQENMEVISNAETHVAHSPERKQNRSSMRKFLKRIFVCSQRKSKFSGDECSDKKRVDNAIDKPPKTGQRKDECDNDSGRSIFSPRNTLTL</sequence>
<accession>A0ABY7EZ96</accession>
<protein>
    <recommendedName>
        <fullName evidence="2">CARD domain-containing protein</fullName>
    </recommendedName>
</protein>
<dbReference type="CDD" id="cd01671">
    <property type="entry name" value="CARD"/>
    <property type="match status" value="3"/>
</dbReference>
<dbReference type="Gene3D" id="1.10.533.10">
    <property type="entry name" value="Death Domain, Fas"/>
    <property type="match status" value="3"/>
</dbReference>
<keyword evidence="4" id="KW-1185">Reference proteome</keyword>
<evidence type="ECO:0000313" key="4">
    <source>
        <dbReference type="Proteomes" id="UP001164746"/>
    </source>
</evidence>
<dbReference type="PROSITE" id="PS50209">
    <property type="entry name" value="CARD"/>
    <property type="match status" value="1"/>
</dbReference>
<dbReference type="InterPro" id="IPR001315">
    <property type="entry name" value="CARD"/>
</dbReference>
<feature type="compositionally biased region" description="Basic and acidic residues" evidence="1">
    <location>
        <begin position="746"/>
        <end position="769"/>
    </location>
</feature>
<dbReference type="InterPro" id="IPR011029">
    <property type="entry name" value="DEATH-like_dom_sf"/>
</dbReference>
<feature type="compositionally biased region" description="Basic and acidic residues" evidence="1">
    <location>
        <begin position="22"/>
        <end position="35"/>
    </location>
</feature>
<feature type="compositionally biased region" description="Polar residues" evidence="1">
    <location>
        <begin position="38"/>
        <end position="59"/>
    </location>
</feature>
<dbReference type="EMBL" id="CP111020">
    <property type="protein sequence ID" value="WAR14672.1"/>
    <property type="molecule type" value="Genomic_DNA"/>
</dbReference>
<evidence type="ECO:0000313" key="3">
    <source>
        <dbReference type="EMBL" id="WAR14672.1"/>
    </source>
</evidence>
<dbReference type="SUPFAM" id="SSF47986">
    <property type="entry name" value="DEATH domain"/>
    <property type="match status" value="2"/>
</dbReference>
<feature type="compositionally biased region" description="Basic and acidic residues" evidence="1">
    <location>
        <begin position="1"/>
        <end position="13"/>
    </location>
</feature>
<dbReference type="Proteomes" id="UP001164746">
    <property type="component" value="Chromosome 9"/>
</dbReference>
<gene>
    <name evidence="3" type="ORF">MAR_004777</name>
</gene>